<gene>
    <name evidence="2" type="ORF">PUN28_012639</name>
</gene>
<feature type="region of interest" description="Disordered" evidence="1">
    <location>
        <begin position="50"/>
        <end position="69"/>
    </location>
</feature>
<accession>A0AAW2FF67</accession>
<name>A0AAW2FF67_9HYME</name>
<evidence type="ECO:0000313" key="3">
    <source>
        <dbReference type="Proteomes" id="UP001430953"/>
    </source>
</evidence>
<feature type="region of interest" description="Disordered" evidence="1">
    <location>
        <begin position="1"/>
        <end position="24"/>
    </location>
</feature>
<proteinExistence type="predicted"/>
<feature type="compositionally biased region" description="Basic residues" evidence="1">
    <location>
        <begin position="60"/>
        <end position="69"/>
    </location>
</feature>
<reference evidence="2 3" key="1">
    <citation type="submission" date="2023-03" db="EMBL/GenBank/DDBJ databases">
        <title>High recombination rates correlate with genetic variation in Cardiocondyla obscurior ants.</title>
        <authorList>
            <person name="Errbii M."/>
        </authorList>
    </citation>
    <scope>NUCLEOTIDE SEQUENCE [LARGE SCALE GENOMIC DNA]</scope>
    <source>
        <strain evidence="2">Alpha-2009</strain>
        <tissue evidence="2">Whole body</tissue>
    </source>
</reference>
<evidence type="ECO:0000313" key="2">
    <source>
        <dbReference type="EMBL" id="KAL0113633.1"/>
    </source>
</evidence>
<organism evidence="2 3">
    <name type="scientific">Cardiocondyla obscurior</name>
    <dbReference type="NCBI Taxonomy" id="286306"/>
    <lineage>
        <taxon>Eukaryota</taxon>
        <taxon>Metazoa</taxon>
        <taxon>Ecdysozoa</taxon>
        <taxon>Arthropoda</taxon>
        <taxon>Hexapoda</taxon>
        <taxon>Insecta</taxon>
        <taxon>Pterygota</taxon>
        <taxon>Neoptera</taxon>
        <taxon>Endopterygota</taxon>
        <taxon>Hymenoptera</taxon>
        <taxon>Apocrita</taxon>
        <taxon>Aculeata</taxon>
        <taxon>Formicoidea</taxon>
        <taxon>Formicidae</taxon>
        <taxon>Myrmicinae</taxon>
        <taxon>Cardiocondyla</taxon>
    </lineage>
</organism>
<comment type="caution">
    <text evidence="2">The sequence shown here is derived from an EMBL/GenBank/DDBJ whole genome shotgun (WGS) entry which is preliminary data.</text>
</comment>
<feature type="compositionally biased region" description="Basic and acidic residues" evidence="1">
    <location>
        <begin position="13"/>
        <end position="24"/>
    </location>
</feature>
<sequence length="69" mass="7968">MHAARHLASSVPAEREREREKEKRIPPALVYRQFRGSIVRDIAKKIPERVTSGDKDAFMRRARGKASPR</sequence>
<dbReference type="AlphaFoldDB" id="A0AAW2FF67"/>
<dbReference type="Proteomes" id="UP001430953">
    <property type="component" value="Unassembled WGS sequence"/>
</dbReference>
<dbReference type="EMBL" id="JADYXP020000012">
    <property type="protein sequence ID" value="KAL0113633.1"/>
    <property type="molecule type" value="Genomic_DNA"/>
</dbReference>
<protein>
    <submittedName>
        <fullName evidence="2">Uncharacterized protein</fullName>
    </submittedName>
</protein>
<keyword evidence="3" id="KW-1185">Reference proteome</keyword>
<feature type="compositionally biased region" description="Basic and acidic residues" evidence="1">
    <location>
        <begin position="50"/>
        <end position="59"/>
    </location>
</feature>
<evidence type="ECO:0000256" key="1">
    <source>
        <dbReference type="SAM" id="MobiDB-lite"/>
    </source>
</evidence>